<dbReference type="Proteomes" id="UP000000345">
    <property type="component" value="Chromosome"/>
</dbReference>
<dbReference type="PaxDb" id="79929-MTBMA_c05340"/>
<evidence type="ECO:0000313" key="3">
    <source>
        <dbReference type="EMBL" id="ADL58129.1"/>
    </source>
</evidence>
<gene>
    <name evidence="3" type="ordered locus">MTBMA_c05340</name>
</gene>
<proteinExistence type="inferred from homology"/>
<keyword evidence="4" id="KW-1185">Reference proteome</keyword>
<dbReference type="Gene3D" id="3.40.830.10">
    <property type="entry name" value="LigB-like"/>
    <property type="match status" value="1"/>
</dbReference>
<comment type="similarity">
    <text evidence="1 2">Belongs to the MEMO1 family.</text>
</comment>
<dbReference type="STRING" id="79929.MTBMA_c05340"/>
<evidence type="ECO:0000256" key="1">
    <source>
        <dbReference type="ARBA" id="ARBA00006315"/>
    </source>
</evidence>
<dbReference type="Pfam" id="PF01875">
    <property type="entry name" value="Memo"/>
    <property type="match status" value="1"/>
</dbReference>
<accession>D9PV81</accession>
<dbReference type="NCBIfam" id="TIGR04336">
    <property type="entry name" value="AmmeMemoSam_B"/>
    <property type="match status" value="1"/>
</dbReference>
<sequence length="280" mass="30186">MKRRPAVAGAFYERDPAALRRRIEWCFNHELGPGGLPARGSARKIKGVIAPHAGYMYSGPVAAHAYHELVSDGIPETFVIICPNHTGMGSGVSLMQRGAWETPLGVVDIDSELAEVIVRESGIIDIDGTAHLGEHSCEVHVPFIQYFTDRFRIVPITMWMQDQETATDVGHAVAAAIERTERDAVVIASTDFTHYSPADVAGSIDSRIIERITEMDDTGMYGVITELNATMCGYGPVAASITASRMLGASECRLLKYATSGDITGDQSSVVGYASLVLRG</sequence>
<dbReference type="GeneID" id="43708564"/>
<evidence type="ECO:0000256" key="2">
    <source>
        <dbReference type="HAMAP-Rule" id="MF_00055"/>
    </source>
</evidence>
<dbReference type="AlphaFoldDB" id="D9PV81"/>
<dbReference type="PATRIC" id="fig|79929.8.peg.518"/>
<dbReference type="PANTHER" id="PTHR11060:SF0">
    <property type="entry name" value="PROTEIN MEMO1"/>
    <property type="match status" value="1"/>
</dbReference>
<dbReference type="EMBL" id="CP001710">
    <property type="protein sequence ID" value="ADL58129.1"/>
    <property type="molecule type" value="Genomic_DNA"/>
</dbReference>
<reference key="1">
    <citation type="submission" date="2009-08" db="EMBL/GenBank/DDBJ databases">
        <title>The genome sequence of Methanothermobacter marburgensis.</title>
        <authorList>
            <person name="Kaster A."/>
            <person name="Seedorf H."/>
            <person name="Goenrich M."/>
            <person name="Wiezer A."/>
            <person name="Liesegang H."/>
            <person name="Thauer R."/>
            <person name="Gottschalk G."/>
        </authorList>
    </citation>
    <scope>NUCLEOTIDE SEQUENCE</scope>
    <source>
        <strain>Marburg</strain>
    </source>
</reference>
<dbReference type="KEGG" id="mmg:MTBMA_c05340"/>
<dbReference type="InterPro" id="IPR002737">
    <property type="entry name" value="MEMO1_fam"/>
</dbReference>
<dbReference type="OrthoDB" id="372162at2157"/>
<dbReference type="HAMAP" id="MF_00055">
    <property type="entry name" value="MEMO1"/>
    <property type="match status" value="1"/>
</dbReference>
<organism evidence="3 4">
    <name type="scientific">Methanothermobacter marburgensis (strain ATCC BAA-927 / DSM 2133 / JCM 14651 / NBRC 100331 / OCM 82 / Marburg)</name>
    <name type="common">Methanobacterium thermoautotrophicum</name>
    <dbReference type="NCBI Taxonomy" id="79929"/>
    <lineage>
        <taxon>Archaea</taxon>
        <taxon>Methanobacteriati</taxon>
        <taxon>Methanobacteriota</taxon>
        <taxon>Methanomada group</taxon>
        <taxon>Methanobacteria</taxon>
        <taxon>Methanobacteriales</taxon>
        <taxon>Methanobacteriaceae</taxon>
        <taxon>Methanothermobacter</taxon>
    </lineage>
</organism>
<dbReference type="HOGENOM" id="CLU_038085_2_0_2"/>
<dbReference type="RefSeq" id="WP_013295353.1">
    <property type="nucleotide sequence ID" value="NC_014408.1"/>
</dbReference>
<reference evidence="3 4" key="2">
    <citation type="journal article" date="2010" name="J. Bacteriol.">
        <title>Complete genome sequence of Methanothermobacter marburgensis, a methanoarchaeon model organism.</title>
        <authorList>
            <person name="Liesegang H."/>
            <person name="Kaster A.K."/>
            <person name="Wiezer A."/>
            <person name="Goenrich M."/>
            <person name="Wollherr A."/>
            <person name="Seedorf H."/>
            <person name="Gottschalk G."/>
            <person name="Thauer R.K."/>
        </authorList>
    </citation>
    <scope>NUCLEOTIDE SEQUENCE [LARGE SCALE GENOMIC DNA]</scope>
    <source>
        <strain evidence="4">ATCC BAA-927 / DSM 2133 / JCM 14651 / NBRC 100331 / OCM 82 / Marburg</strain>
    </source>
</reference>
<dbReference type="NCBIfam" id="NF001987">
    <property type="entry name" value="PRK00782.1"/>
    <property type="match status" value="1"/>
</dbReference>
<dbReference type="CDD" id="cd07361">
    <property type="entry name" value="MEMO_like"/>
    <property type="match status" value="1"/>
</dbReference>
<protein>
    <recommendedName>
        <fullName evidence="2">MEMO1 family protein MTBMA_c05340</fullName>
    </recommendedName>
</protein>
<dbReference type="GeneID" id="9704242"/>
<evidence type="ECO:0000313" key="4">
    <source>
        <dbReference type="Proteomes" id="UP000000345"/>
    </source>
</evidence>
<name>D9PV81_METTM</name>
<dbReference type="PANTHER" id="PTHR11060">
    <property type="entry name" value="PROTEIN MEMO1"/>
    <property type="match status" value="1"/>
</dbReference>